<proteinExistence type="predicted"/>
<evidence type="ECO:0000313" key="3">
    <source>
        <dbReference type="Proteomes" id="UP001075001"/>
    </source>
</evidence>
<dbReference type="Gene3D" id="3.40.1350.10">
    <property type="match status" value="1"/>
</dbReference>
<dbReference type="Gene3D" id="3.40.50.300">
    <property type="entry name" value="P-loop containing nucleotide triphosphate hydrolases"/>
    <property type="match status" value="1"/>
</dbReference>
<dbReference type="GO" id="GO:0016787">
    <property type="term" value="F:hydrolase activity"/>
    <property type="evidence" value="ECO:0007669"/>
    <property type="project" value="UniProtKB-KW"/>
</dbReference>
<keyword evidence="2" id="KW-0540">Nuclease</keyword>
<evidence type="ECO:0000259" key="1">
    <source>
        <dbReference type="Pfam" id="PF04471"/>
    </source>
</evidence>
<dbReference type="Pfam" id="PF04471">
    <property type="entry name" value="Mrr_cat"/>
    <property type="match status" value="1"/>
</dbReference>
<accession>A0ABT6EA22</accession>
<dbReference type="EC" id="3.1.21.-" evidence="2"/>
<keyword evidence="3" id="KW-1185">Reference proteome</keyword>
<organism evidence="2 3">
    <name type="scientific">Klebsiella huaxiensis</name>
    <dbReference type="NCBI Taxonomy" id="2153354"/>
    <lineage>
        <taxon>Bacteria</taxon>
        <taxon>Pseudomonadati</taxon>
        <taxon>Pseudomonadota</taxon>
        <taxon>Gammaproteobacteria</taxon>
        <taxon>Enterobacterales</taxon>
        <taxon>Enterobacteriaceae</taxon>
        <taxon>Klebsiella/Raoultella group</taxon>
        <taxon>Klebsiella</taxon>
    </lineage>
</organism>
<keyword evidence="2" id="KW-0255">Endonuclease</keyword>
<dbReference type="EMBL" id="JAPQEX020000001">
    <property type="protein sequence ID" value="MDG1642253.1"/>
    <property type="molecule type" value="Genomic_DNA"/>
</dbReference>
<keyword evidence="2" id="KW-0378">Hydrolase</keyword>
<dbReference type="InterPro" id="IPR027417">
    <property type="entry name" value="P-loop_NTPase"/>
</dbReference>
<gene>
    <name evidence="2" type="ORF">OXR69_010290</name>
</gene>
<dbReference type="GO" id="GO:0004519">
    <property type="term" value="F:endonuclease activity"/>
    <property type="evidence" value="ECO:0007669"/>
    <property type="project" value="UniProtKB-KW"/>
</dbReference>
<dbReference type="InterPro" id="IPR007560">
    <property type="entry name" value="Restrct_endonuc_IV_Mrr"/>
</dbReference>
<comment type="caution">
    <text evidence="2">The sequence shown here is derived from an EMBL/GenBank/DDBJ whole genome shotgun (WGS) entry which is preliminary data.</text>
</comment>
<dbReference type="InterPro" id="IPR011856">
    <property type="entry name" value="tRNA_endonuc-like_dom_sf"/>
</dbReference>
<sequence>MAKPNLYRGKPLPLSQLTSDEFENFVYSILSIIGKHQQFRVENGGQKSGDEGYDCTARSTLDNSLICIQCKRYSSALGTDTIAEEVVKVALNGFLNNDTPSKHLTITSGTVAGSVRKMLRQKDFNDLKSKCLEKLSIRRYEKQCQSVLERGGVPEDIIKGFIDTAKIVVWSANDFECEMTIVWPEIVPLLDSFFAVEVFIHEYPRAKFDIHEYYARVKSKAEVGIELNMRKTTLPENVIDNLKCHQHDINSTFNYSNFINTLPEVLPGKGKFFIVCPGGGGKTYLQKHIQYKIIEDDASSYLPVYIELSVYEKNNLDRLINSALGISQGDWNSLPSEFLFLFDGLDEMQETDVPAFVYEMQSLSLTYPCIITVRDTGLRVPTVIDDINGVACIEPLSYRQIVKLAQQFLPKELLKSFYIDLHQIINNPAASFLRLPYGMVKTLDFYKNHKMLPVRFSQILEMAIENKITKNRSRMTTQNIDLNKLDNETIRAIIMVLVYYARVTLASHILSAKALSSSVFKVNDYLKEDGVFFSFNSMSHFLEFISKFEILKKINEGYVFTEHNILLDYLLSNKLKNDWHHITEKQFSIISRDTWFFVSESILPEEKILFCDFVLRIDMVIGAVICKNIGGQSLHIAEKMILEKEQSDIIIERSAAIIALGILSTPKAIARLRSNNNAIDYQHLGQRRSSLIVSGDIILLKEAVKEASSMMQFAKLSGGDYQLWYKAPVPLIMKIARDEVLEWQKDKNKFLCLALDTLRLYGDESDVENLQGVVYGTNSLKDLYSALHAIREINESVLISTVKVALNQQEHFIFYLKKILHELNEPVDFTDEIKSFMALVLREVPYQNLDMGLIVQVLATLKNWSGTISFENELFRAYKCGKQPAEFLGYDYLWSLASAFHFKSFEKEAIEIIRNNRLEFIMPALRFIDELPIQNIKNYISEINTFYLKHIVTGHTLAGVEMSLIILMDKCDNNISLEWLKIYLNDAIMRKNNNSEMSFNIKNTLALSGIMELVLKYTLELEREIVDKIILLDARTFPAVSDYQPKMLSLLSDDDVTILFHKVAKYGDGNVIVAFIEKILIAKKYLLDKSSIIPHIPLLFSHHMYYATLYDLLSLYWDDEVEKVFLDTFFKTPLDQINAQMFEKYISQYGQLLSVHRLEEYKFSAEGLPNPIAKRIFLLWCEIAEK</sequence>
<reference evidence="2" key="1">
    <citation type="submission" date="2023-03" db="EMBL/GenBank/DDBJ databases">
        <title>identification of new KPC variant in Klebsiella huaxiensis from the Hospital Sewage Samples in China.</title>
        <authorList>
            <person name="Wu Y."/>
        </authorList>
    </citation>
    <scope>NUCLEOTIDE SEQUENCE</scope>
    <source>
        <strain evidence="2">ZR-9</strain>
    </source>
</reference>
<protein>
    <submittedName>
        <fullName evidence="2">Restriction endonuclease</fullName>
        <ecNumber evidence="2">3.1.21.-</ecNumber>
    </submittedName>
</protein>
<feature type="domain" description="Restriction endonuclease type IV Mrr" evidence="1">
    <location>
        <begin position="15"/>
        <end position="117"/>
    </location>
</feature>
<name>A0ABT6EA22_9ENTR</name>
<evidence type="ECO:0000313" key="2">
    <source>
        <dbReference type="EMBL" id="MDG1642253.1"/>
    </source>
</evidence>
<dbReference type="RefSeq" id="WP_267986007.1">
    <property type="nucleotide sequence ID" value="NZ_JAPQEX020000001.1"/>
</dbReference>
<dbReference type="Proteomes" id="UP001075001">
    <property type="component" value="Unassembled WGS sequence"/>
</dbReference>